<reference evidence="1" key="1">
    <citation type="submission" date="2020-03" db="EMBL/GenBank/DDBJ databases">
        <title>The deep terrestrial virosphere.</title>
        <authorList>
            <person name="Holmfeldt K."/>
            <person name="Nilsson E."/>
            <person name="Simone D."/>
            <person name="Lopez-Fernandez M."/>
            <person name="Wu X."/>
            <person name="de Brujin I."/>
            <person name="Lundin D."/>
            <person name="Andersson A."/>
            <person name="Bertilsson S."/>
            <person name="Dopson M."/>
        </authorList>
    </citation>
    <scope>NUCLEOTIDE SEQUENCE</scope>
    <source>
        <strain evidence="1">TM448A03147</strain>
    </source>
</reference>
<sequence length="140" mass="15452">MAIQRGKEAVIELYPFLLTRGITPDTPAHALGLTVRQPGLGVEGNLEKPRPVQPMDEAGAKERAACTMGKSGLPAGNLGKEIIKWERMHTIEEGMTAEMAILKIRIFREKIAVKITRKAMPTEPGKKVRLRQTINLLTSK</sequence>
<organism evidence="1">
    <name type="scientific">viral metagenome</name>
    <dbReference type="NCBI Taxonomy" id="1070528"/>
    <lineage>
        <taxon>unclassified sequences</taxon>
        <taxon>metagenomes</taxon>
        <taxon>organismal metagenomes</taxon>
    </lineage>
</organism>
<gene>
    <name evidence="1" type="ORF">TM448A03147_0003</name>
</gene>
<dbReference type="AlphaFoldDB" id="A0A6H2A0C0"/>
<name>A0A6H2A0C0_9ZZZZ</name>
<evidence type="ECO:0000313" key="1">
    <source>
        <dbReference type="EMBL" id="QJA53007.1"/>
    </source>
</evidence>
<proteinExistence type="predicted"/>
<dbReference type="EMBL" id="MT144386">
    <property type="protein sequence ID" value="QJA53007.1"/>
    <property type="molecule type" value="Genomic_DNA"/>
</dbReference>
<protein>
    <submittedName>
        <fullName evidence="1">Uncharacterized protein</fullName>
    </submittedName>
</protein>
<accession>A0A6H2A0C0</accession>